<dbReference type="InterPro" id="IPR013783">
    <property type="entry name" value="Ig-like_fold"/>
</dbReference>
<dbReference type="Proteomes" id="UP000485058">
    <property type="component" value="Unassembled WGS sequence"/>
</dbReference>
<comment type="caution">
    <text evidence="2">The sequence shown here is derived from an EMBL/GenBank/DDBJ whole genome shotgun (WGS) entry which is preliminary data.</text>
</comment>
<dbReference type="Gene3D" id="2.60.40.10">
    <property type="entry name" value="Immunoglobulins"/>
    <property type="match status" value="1"/>
</dbReference>
<organism evidence="2 3">
    <name type="scientific">Haematococcus lacustris</name>
    <name type="common">Green alga</name>
    <name type="synonym">Haematococcus pluvialis</name>
    <dbReference type="NCBI Taxonomy" id="44745"/>
    <lineage>
        <taxon>Eukaryota</taxon>
        <taxon>Viridiplantae</taxon>
        <taxon>Chlorophyta</taxon>
        <taxon>core chlorophytes</taxon>
        <taxon>Chlorophyceae</taxon>
        <taxon>CS clade</taxon>
        <taxon>Chlamydomonadales</taxon>
        <taxon>Haematococcaceae</taxon>
        <taxon>Haematococcus</taxon>
    </lineage>
</organism>
<evidence type="ECO:0000313" key="2">
    <source>
        <dbReference type="EMBL" id="GFH18864.1"/>
    </source>
</evidence>
<keyword evidence="3" id="KW-1185">Reference proteome</keyword>
<protein>
    <recommendedName>
        <fullName evidence="1">CBM20 domain-containing protein</fullName>
    </recommendedName>
</protein>
<dbReference type="EMBL" id="BLLF01001371">
    <property type="protein sequence ID" value="GFH18864.1"/>
    <property type="molecule type" value="Genomic_DNA"/>
</dbReference>
<dbReference type="AlphaFoldDB" id="A0A699ZJ66"/>
<evidence type="ECO:0000259" key="1">
    <source>
        <dbReference type="Pfam" id="PF00686"/>
    </source>
</evidence>
<accession>A0A699ZJ66</accession>
<evidence type="ECO:0000313" key="3">
    <source>
        <dbReference type="Proteomes" id="UP000485058"/>
    </source>
</evidence>
<gene>
    <name evidence="2" type="ORF">HaLaN_15733</name>
</gene>
<dbReference type="SUPFAM" id="SSF49452">
    <property type="entry name" value="Starch-binding domain-like"/>
    <property type="match status" value="1"/>
</dbReference>
<feature type="domain" description="CBM20" evidence="1">
    <location>
        <begin position="31"/>
        <end position="74"/>
    </location>
</feature>
<feature type="non-terminal residue" evidence="2">
    <location>
        <position position="1"/>
    </location>
</feature>
<dbReference type="Pfam" id="PF00686">
    <property type="entry name" value="CBM_20"/>
    <property type="match status" value="1"/>
</dbReference>
<proteinExistence type="predicted"/>
<dbReference type="InterPro" id="IPR013784">
    <property type="entry name" value="Carb-bd-like_fold"/>
</dbReference>
<reference evidence="2 3" key="1">
    <citation type="submission" date="2020-02" db="EMBL/GenBank/DDBJ databases">
        <title>Draft genome sequence of Haematococcus lacustris strain NIES-144.</title>
        <authorList>
            <person name="Morimoto D."/>
            <person name="Nakagawa S."/>
            <person name="Yoshida T."/>
            <person name="Sawayama S."/>
        </authorList>
    </citation>
    <scope>NUCLEOTIDE SEQUENCE [LARGE SCALE GENOMIC DNA]</scope>
    <source>
        <strain evidence="2 3">NIES-144</strain>
    </source>
</reference>
<dbReference type="InterPro" id="IPR002044">
    <property type="entry name" value="CBM20"/>
</dbReference>
<name>A0A699ZJ66_HAELA</name>
<sequence length="164" mass="18222">MMDKNRFLFSYLPDCLAVAQNLVAWLPACLQFVGSDEALGSWDAHKAPALSHQGSDVWARTLMLPPGLLEFKVLSSMAVFERQVLGLLQRDPKGMPLELLLDLLQYTTTNPRFDSSPEELEAYLAHLQAQGAVAWEPVLGLVSNFQSIPLERLHSVMTLTMVSP</sequence>
<dbReference type="GO" id="GO:2001070">
    <property type="term" value="F:starch binding"/>
    <property type="evidence" value="ECO:0007669"/>
    <property type="project" value="InterPro"/>
</dbReference>
<feature type="non-terminal residue" evidence="2">
    <location>
        <position position="164"/>
    </location>
</feature>